<keyword evidence="7" id="KW-0067">ATP-binding</keyword>
<feature type="compositionally biased region" description="Acidic residues" evidence="12">
    <location>
        <begin position="1892"/>
        <end position="1913"/>
    </location>
</feature>
<feature type="region of interest" description="Disordered" evidence="12">
    <location>
        <begin position="2645"/>
        <end position="2788"/>
    </location>
</feature>
<evidence type="ECO:0000259" key="14">
    <source>
        <dbReference type="PROSITE" id="PS50110"/>
    </source>
</evidence>
<evidence type="ECO:0000256" key="9">
    <source>
        <dbReference type="ARBA" id="ARBA00048679"/>
    </source>
</evidence>
<feature type="region of interest" description="Disordered" evidence="12">
    <location>
        <begin position="611"/>
        <end position="661"/>
    </location>
</feature>
<feature type="compositionally biased region" description="Low complexity" evidence="12">
    <location>
        <begin position="180"/>
        <end position="198"/>
    </location>
</feature>
<feature type="compositionally biased region" description="Basic and acidic residues" evidence="12">
    <location>
        <begin position="1663"/>
        <end position="1675"/>
    </location>
</feature>
<feature type="compositionally biased region" description="Polar residues" evidence="12">
    <location>
        <begin position="1653"/>
        <end position="1662"/>
    </location>
</feature>
<feature type="compositionally biased region" description="Low complexity" evidence="12">
    <location>
        <begin position="435"/>
        <end position="445"/>
    </location>
</feature>
<feature type="compositionally biased region" description="Basic and acidic residues" evidence="12">
    <location>
        <begin position="1712"/>
        <end position="1723"/>
    </location>
</feature>
<feature type="region of interest" description="Disordered" evidence="12">
    <location>
        <begin position="1885"/>
        <end position="1936"/>
    </location>
</feature>
<evidence type="ECO:0000256" key="4">
    <source>
        <dbReference type="ARBA" id="ARBA00022679"/>
    </source>
</evidence>
<evidence type="ECO:0000256" key="10">
    <source>
        <dbReference type="PROSITE-ProRule" id="PRU00169"/>
    </source>
</evidence>
<feature type="domain" description="AGC-kinase C-terminal" evidence="15">
    <location>
        <begin position="2506"/>
        <end position="2634"/>
    </location>
</feature>
<feature type="compositionally biased region" description="Polar residues" evidence="12">
    <location>
        <begin position="453"/>
        <end position="467"/>
    </location>
</feature>
<feature type="compositionally biased region" description="Polar residues" evidence="12">
    <location>
        <begin position="984"/>
        <end position="994"/>
    </location>
</feature>
<evidence type="ECO:0000256" key="2">
    <source>
        <dbReference type="ARBA" id="ARBA00022527"/>
    </source>
</evidence>
<dbReference type="Pfam" id="PF00069">
    <property type="entry name" value="Pkinase"/>
    <property type="match status" value="2"/>
</dbReference>
<dbReference type="SMART" id="SM00448">
    <property type="entry name" value="REC"/>
    <property type="match status" value="1"/>
</dbReference>
<evidence type="ECO:0000259" key="15">
    <source>
        <dbReference type="PROSITE" id="PS51285"/>
    </source>
</evidence>
<dbReference type="GO" id="GO:0005524">
    <property type="term" value="F:ATP binding"/>
    <property type="evidence" value="ECO:0007669"/>
    <property type="project" value="UniProtKB-KW"/>
</dbReference>
<proteinExistence type="predicted"/>
<feature type="compositionally biased region" description="Low complexity" evidence="12">
    <location>
        <begin position="540"/>
        <end position="567"/>
    </location>
</feature>
<dbReference type="Pfam" id="PF00072">
    <property type="entry name" value="Response_reg"/>
    <property type="match status" value="1"/>
</dbReference>
<protein>
    <recommendedName>
        <fullName evidence="1">non-specific serine/threonine protein kinase</fullName>
        <ecNumber evidence="1">2.7.11.1</ecNumber>
    </recommendedName>
</protein>
<dbReference type="InterPro" id="IPR000719">
    <property type="entry name" value="Prot_kinase_dom"/>
</dbReference>
<feature type="compositionally biased region" description="Pro residues" evidence="12">
    <location>
        <begin position="2655"/>
        <end position="2672"/>
    </location>
</feature>
<feature type="coiled-coil region" evidence="11">
    <location>
        <begin position="1226"/>
        <end position="1253"/>
    </location>
</feature>
<feature type="compositionally biased region" description="Basic and acidic residues" evidence="12">
    <location>
        <begin position="2016"/>
        <end position="2026"/>
    </location>
</feature>
<accession>A0AAD5PFZ3</accession>
<feature type="modified residue" description="4-aspartylphosphate" evidence="10">
    <location>
        <position position="2845"/>
    </location>
</feature>
<evidence type="ECO:0000256" key="7">
    <source>
        <dbReference type="ARBA" id="ARBA00022840"/>
    </source>
</evidence>
<evidence type="ECO:0000256" key="1">
    <source>
        <dbReference type="ARBA" id="ARBA00012513"/>
    </source>
</evidence>
<feature type="compositionally biased region" description="Polar residues" evidence="12">
    <location>
        <begin position="824"/>
        <end position="837"/>
    </location>
</feature>
<feature type="compositionally biased region" description="Polar residues" evidence="12">
    <location>
        <begin position="478"/>
        <end position="488"/>
    </location>
</feature>
<reference evidence="16" key="1">
    <citation type="journal article" date="2022" name="IScience">
        <title>Evolution of zygomycete secretomes and the origins of terrestrial fungal ecologies.</title>
        <authorList>
            <person name="Chang Y."/>
            <person name="Wang Y."/>
            <person name="Mondo S."/>
            <person name="Ahrendt S."/>
            <person name="Andreopoulos W."/>
            <person name="Barry K."/>
            <person name="Beard J."/>
            <person name="Benny G.L."/>
            <person name="Blankenship S."/>
            <person name="Bonito G."/>
            <person name="Cuomo C."/>
            <person name="Desiro A."/>
            <person name="Gervers K.A."/>
            <person name="Hundley H."/>
            <person name="Kuo A."/>
            <person name="LaButti K."/>
            <person name="Lang B.F."/>
            <person name="Lipzen A."/>
            <person name="O'Donnell K."/>
            <person name="Pangilinan J."/>
            <person name="Reynolds N."/>
            <person name="Sandor L."/>
            <person name="Smith M.E."/>
            <person name="Tsang A."/>
            <person name="Grigoriev I.V."/>
            <person name="Stajich J.E."/>
            <person name="Spatafora J.W."/>
        </authorList>
    </citation>
    <scope>NUCLEOTIDE SEQUENCE</scope>
    <source>
        <strain evidence="16">RSA 2281</strain>
    </source>
</reference>
<evidence type="ECO:0000313" key="17">
    <source>
        <dbReference type="Proteomes" id="UP001209540"/>
    </source>
</evidence>
<dbReference type="EMBL" id="JAIXMP010000012">
    <property type="protein sequence ID" value="KAI9264191.1"/>
    <property type="molecule type" value="Genomic_DNA"/>
</dbReference>
<feature type="region of interest" description="Disordered" evidence="12">
    <location>
        <begin position="1260"/>
        <end position="1291"/>
    </location>
</feature>
<evidence type="ECO:0000313" key="16">
    <source>
        <dbReference type="EMBL" id="KAI9264191.1"/>
    </source>
</evidence>
<evidence type="ECO:0000256" key="5">
    <source>
        <dbReference type="ARBA" id="ARBA00022741"/>
    </source>
</evidence>
<dbReference type="EC" id="2.7.11.1" evidence="1"/>
<dbReference type="InterPro" id="IPR008271">
    <property type="entry name" value="Ser/Thr_kinase_AS"/>
</dbReference>
<feature type="compositionally biased region" description="Pro residues" evidence="12">
    <location>
        <begin position="25"/>
        <end position="36"/>
    </location>
</feature>
<dbReference type="CDD" id="cd17546">
    <property type="entry name" value="REC_hyHK_CKI1_RcsC-like"/>
    <property type="match status" value="1"/>
</dbReference>
<keyword evidence="5" id="KW-0547">Nucleotide-binding</keyword>
<feature type="compositionally biased region" description="Polar residues" evidence="12">
    <location>
        <begin position="153"/>
        <end position="174"/>
    </location>
</feature>
<feature type="compositionally biased region" description="Basic residues" evidence="12">
    <location>
        <begin position="2034"/>
        <end position="2051"/>
    </location>
</feature>
<feature type="compositionally biased region" description="Polar residues" evidence="12">
    <location>
        <begin position="900"/>
        <end position="915"/>
    </location>
</feature>
<dbReference type="InterPro" id="IPR011006">
    <property type="entry name" value="CheY-like_superfamily"/>
</dbReference>
<reference evidence="16" key="2">
    <citation type="submission" date="2023-02" db="EMBL/GenBank/DDBJ databases">
        <authorList>
            <consortium name="DOE Joint Genome Institute"/>
            <person name="Mondo S.J."/>
            <person name="Chang Y."/>
            <person name="Wang Y."/>
            <person name="Ahrendt S."/>
            <person name="Andreopoulos W."/>
            <person name="Barry K."/>
            <person name="Beard J."/>
            <person name="Benny G.L."/>
            <person name="Blankenship S."/>
            <person name="Bonito G."/>
            <person name="Cuomo C."/>
            <person name="Desiro A."/>
            <person name="Gervers K.A."/>
            <person name="Hundley H."/>
            <person name="Kuo A."/>
            <person name="LaButti K."/>
            <person name="Lang B.F."/>
            <person name="Lipzen A."/>
            <person name="O'Donnell K."/>
            <person name="Pangilinan J."/>
            <person name="Reynolds N."/>
            <person name="Sandor L."/>
            <person name="Smith M.W."/>
            <person name="Tsang A."/>
            <person name="Grigoriev I.V."/>
            <person name="Stajich J.E."/>
            <person name="Spatafora J.W."/>
        </authorList>
    </citation>
    <scope>NUCLEOTIDE SEQUENCE</scope>
    <source>
        <strain evidence="16">RSA 2281</strain>
    </source>
</reference>
<dbReference type="GO" id="GO:1901992">
    <property type="term" value="P:positive regulation of mitotic cell cycle phase transition"/>
    <property type="evidence" value="ECO:0007669"/>
    <property type="project" value="UniProtKB-ARBA"/>
</dbReference>
<keyword evidence="3 10" id="KW-0597">Phosphoprotein</keyword>
<feature type="region of interest" description="Disordered" evidence="12">
    <location>
        <begin position="410"/>
        <end position="501"/>
    </location>
</feature>
<comment type="caution">
    <text evidence="16">The sequence shown here is derived from an EMBL/GenBank/DDBJ whole genome shotgun (WGS) entry which is preliminary data.</text>
</comment>
<dbReference type="PROSITE" id="PS00108">
    <property type="entry name" value="PROTEIN_KINASE_ST"/>
    <property type="match status" value="1"/>
</dbReference>
<dbReference type="PANTHER" id="PTHR24356:SF1">
    <property type="entry name" value="SERINE_THREONINE-PROTEIN KINASE GREATWALL"/>
    <property type="match status" value="1"/>
</dbReference>
<feature type="region of interest" description="Disordered" evidence="12">
    <location>
        <begin position="529"/>
        <end position="596"/>
    </location>
</feature>
<keyword evidence="4" id="KW-0808">Transferase</keyword>
<dbReference type="Gene3D" id="3.40.50.2300">
    <property type="match status" value="1"/>
</dbReference>
<dbReference type="CDD" id="cd05611">
    <property type="entry name" value="STKc_Rim15_like"/>
    <property type="match status" value="1"/>
</dbReference>
<feature type="compositionally biased region" description="Low complexity" evidence="12">
    <location>
        <begin position="630"/>
        <end position="650"/>
    </location>
</feature>
<dbReference type="PROSITE" id="PS50011">
    <property type="entry name" value="PROTEIN_KINASE_DOM"/>
    <property type="match status" value="1"/>
</dbReference>
<feature type="compositionally biased region" description="Low complexity" evidence="12">
    <location>
        <begin position="37"/>
        <end position="85"/>
    </location>
</feature>
<feature type="region of interest" description="Disordered" evidence="12">
    <location>
        <begin position="1497"/>
        <end position="1529"/>
    </location>
</feature>
<gene>
    <name evidence="16" type="ORF">BDA99DRAFT_536917</name>
</gene>
<feature type="compositionally biased region" description="Low complexity" evidence="12">
    <location>
        <begin position="879"/>
        <end position="899"/>
    </location>
</feature>
<feature type="compositionally biased region" description="Polar residues" evidence="12">
    <location>
        <begin position="2374"/>
        <end position="2385"/>
    </location>
</feature>
<dbReference type="PROSITE" id="PS50110">
    <property type="entry name" value="RESPONSE_REGULATORY"/>
    <property type="match status" value="1"/>
</dbReference>
<feature type="region of interest" description="Disordered" evidence="12">
    <location>
        <begin position="1028"/>
        <end position="1091"/>
    </location>
</feature>
<dbReference type="GO" id="GO:0004674">
    <property type="term" value="F:protein serine/threonine kinase activity"/>
    <property type="evidence" value="ECO:0007669"/>
    <property type="project" value="UniProtKB-KW"/>
</dbReference>
<feature type="region of interest" description="Disordered" evidence="12">
    <location>
        <begin position="2336"/>
        <end position="2396"/>
    </location>
</feature>
<feature type="compositionally biased region" description="Polar residues" evidence="12">
    <location>
        <begin position="568"/>
        <end position="580"/>
    </location>
</feature>
<feature type="compositionally biased region" description="Polar residues" evidence="12">
    <location>
        <begin position="329"/>
        <end position="341"/>
    </location>
</feature>
<feature type="compositionally biased region" description="Low complexity" evidence="12">
    <location>
        <begin position="581"/>
        <end position="596"/>
    </location>
</feature>
<feature type="region of interest" description="Disordered" evidence="12">
    <location>
        <begin position="2277"/>
        <end position="2317"/>
    </location>
</feature>
<feature type="region of interest" description="Disordered" evidence="12">
    <location>
        <begin position="973"/>
        <end position="1004"/>
    </location>
</feature>
<feature type="compositionally biased region" description="Low complexity" evidence="12">
    <location>
        <begin position="1278"/>
        <end position="1291"/>
    </location>
</feature>
<feature type="region of interest" description="Disordered" evidence="12">
    <location>
        <begin position="878"/>
        <end position="915"/>
    </location>
</feature>
<comment type="catalytic activity">
    <reaction evidence="9">
        <text>L-seryl-[protein] + ATP = O-phospho-L-seryl-[protein] + ADP + H(+)</text>
        <dbReference type="Rhea" id="RHEA:17989"/>
        <dbReference type="Rhea" id="RHEA-COMP:9863"/>
        <dbReference type="Rhea" id="RHEA-COMP:11604"/>
        <dbReference type="ChEBI" id="CHEBI:15378"/>
        <dbReference type="ChEBI" id="CHEBI:29999"/>
        <dbReference type="ChEBI" id="CHEBI:30616"/>
        <dbReference type="ChEBI" id="CHEBI:83421"/>
        <dbReference type="ChEBI" id="CHEBI:456216"/>
        <dbReference type="EC" id="2.7.11.1"/>
    </reaction>
</comment>
<dbReference type="InterPro" id="IPR011009">
    <property type="entry name" value="Kinase-like_dom_sf"/>
</dbReference>
<dbReference type="SMART" id="SM00220">
    <property type="entry name" value="S_TKc"/>
    <property type="match status" value="1"/>
</dbReference>
<dbReference type="Gene3D" id="1.10.510.10">
    <property type="entry name" value="Transferase(Phosphotransferase) domain 1"/>
    <property type="match status" value="2"/>
</dbReference>
<feature type="region of interest" description="Disordered" evidence="12">
    <location>
        <begin position="2916"/>
        <end position="2936"/>
    </location>
</feature>
<feature type="region of interest" description="Disordered" evidence="12">
    <location>
        <begin position="1995"/>
        <end position="2106"/>
    </location>
</feature>
<dbReference type="GO" id="GO:0000160">
    <property type="term" value="P:phosphorelay signal transduction system"/>
    <property type="evidence" value="ECO:0007669"/>
    <property type="project" value="InterPro"/>
</dbReference>
<keyword evidence="11" id="KW-0175">Coiled coil</keyword>
<dbReference type="SUPFAM" id="SSF56112">
    <property type="entry name" value="Protein kinase-like (PK-like)"/>
    <property type="match status" value="1"/>
</dbReference>
<name>A0AAD5PFZ3_9FUNG</name>
<evidence type="ECO:0000259" key="13">
    <source>
        <dbReference type="PROSITE" id="PS50011"/>
    </source>
</evidence>
<feature type="region of interest" description="Disordered" evidence="12">
    <location>
        <begin position="1653"/>
        <end position="1731"/>
    </location>
</feature>
<feature type="compositionally biased region" description="Low complexity" evidence="12">
    <location>
        <begin position="1"/>
        <end position="24"/>
    </location>
</feature>
<feature type="compositionally biased region" description="Polar residues" evidence="12">
    <location>
        <begin position="1441"/>
        <end position="1459"/>
    </location>
</feature>
<feature type="region of interest" description="Disordered" evidence="12">
    <location>
        <begin position="1"/>
        <end position="342"/>
    </location>
</feature>
<keyword evidence="2" id="KW-0723">Serine/threonine-protein kinase</keyword>
<organism evidence="16 17">
    <name type="scientific">Phascolomyces articulosus</name>
    <dbReference type="NCBI Taxonomy" id="60185"/>
    <lineage>
        <taxon>Eukaryota</taxon>
        <taxon>Fungi</taxon>
        <taxon>Fungi incertae sedis</taxon>
        <taxon>Mucoromycota</taxon>
        <taxon>Mucoromycotina</taxon>
        <taxon>Mucoromycetes</taxon>
        <taxon>Mucorales</taxon>
        <taxon>Lichtheimiaceae</taxon>
        <taxon>Phascolomyces</taxon>
    </lineage>
</organism>
<feature type="region of interest" description="Disordered" evidence="12">
    <location>
        <begin position="1179"/>
        <end position="1208"/>
    </location>
</feature>
<feature type="region of interest" description="Disordered" evidence="12">
    <location>
        <begin position="820"/>
        <end position="849"/>
    </location>
</feature>
<feature type="compositionally biased region" description="Low complexity" evidence="12">
    <location>
        <begin position="283"/>
        <end position="295"/>
    </location>
</feature>
<feature type="compositionally biased region" description="Polar residues" evidence="12">
    <location>
        <begin position="1497"/>
        <end position="1514"/>
    </location>
</feature>
<feature type="region of interest" description="Disordered" evidence="12">
    <location>
        <begin position="1409"/>
        <end position="1462"/>
    </location>
</feature>
<dbReference type="SUPFAM" id="SSF52172">
    <property type="entry name" value="CheY-like"/>
    <property type="match status" value="1"/>
</dbReference>
<feature type="compositionally biased region" description="Low complexity" evidence="12">
    <location>
        <begin position="2925"/>
        <end position="2936"/>
    </location>
</feature>
<feature type="compositionally biased region" description="Polar residues" evidence="12">
    <location>
        <begin position="239"/>
        <end position="256"/>
    </location>
</feature>
<feature type="compositionally biased region" description="Low complexity" evidence="12">
    <location>
        <begin position="1428"/>
        <end position="1440"/>
    </location>
</feature>
<dbReference type="Gene3D" id="3.30.200.20">
    <property type="entry name" value="Phosphorylase Kinase, domain 1"/>
    <property type="match status" value="2"/>
</dbReference>
<comment type="catalytic activity">
    <reaction evidence="8">
        <text>L-threonyl-[protein] + ATP = O-phospho-L-threonyl-[protein] + ADP + H(+)</text>
        <dbReference type="Rhea" id="RHEA:46608"/>
        <dbReference type="Rhea" id="RHEA-COMP:11060"/>
        <dbReference type="Rhea" id="RHEA-COMP:11605"/>
        <dbReference type="ChEBI" id="CHEBI:15378"/>
        <dbReference type="ChEBI" id="CHEBI:30013"/>
        <dbReference type="ChEBI" id="CHEBI:30616"/>
        <dbReference type="ChEBI" id="CHEBI:61977"/>
        <dbReference type="ChEBI" id="CHEBI:456216"/>
        <dbReference type="EC" id="2.7.11.1"/>
    </reaction>
</comment>
<dbReference type="FunFam" id="3.30.200.20:FF:001008">
    <property type="entry name" value="Serine/threonine-protein kinase cek1"/>
    <property type="match status" value="1"/>
</dbReference>
<evidence type="ECO:0000256" key="8">
    <source>
        <dbReference type="ARBA" id="ARBA00047899"/>
    </source>
</evidence>
<dbReference type="GO" id="GO:0005634">
    <property type="term" value="C:nucleus"/>
    <property type="evidence" value="ECO:0007669"/>
    <property type="project" value="TreeGrafter"/>
</dbReference>
<dbReference type="GO" id="GO:0005737">
    <property type="term" value="C:cytoplasm"/>
    <property type="evidence" value="ECO:0007669"/>
    <property type="project" value="TreeGrafter"/>
</dbReference>
<dbReference type="PANTHER" id="PTHR24356">
    <property type="entry name" value="SERINE/THREONINE-PROTEIN KINASE"/>
    <property type="match status" value="1"/>
</dbReference>
<dbReference type="InterPro" id="IPR000961">
    <property type="entry name" value="AGC-kinase_C"/>
</dbReference>
<dbReference type="Proteomes" id="UP001209540">
    <property type="component" value="Unassembled WGS sequence"/>
</dbReference>
<feature type="compositionally biased region" description="Low complexity" evidence="12">
    <location>
        <begin position="1044"/>
        <end position="1064"/>
    </location>
</feature>
<sequence length="2936" mass="322728">MGSSSKNGNLSSSGSSSPLSIPLRTSPPPPIQPPPRTSSHGATITSINTATTPTTMAAAPTNESTSSPVSASTSETSTPSTSTSTKLRSVPIPQPLLLKRRTSRSSVSSSCDDLNESNNNKQLNSPYKQHGQLPPPPTPAAEQHLSLLEYGSSPGSEIDQPQSHLLASSNQSNNPKSPHHQPTSSPSASSPRYASPPAGSGGKYMVKSKRASWIDGSASHPQLQQQQQPPVPPLPQYLTDLNTTNMTSNSLPSTPTGEHATASTSSNRLSKSRKSSMAEGMNSATSSSSSPTGSPKGIVAKRLMEQPTPQPELMHKSGSISKLRENRLSESSTATLESGSRQLPIKRSSYVADDLDDVGSTTSTDTQSISSFQWYGLKRQSNSLSGQSPYHERRASSISSIVTDSSVMTDEFYSPSSSPRLFHSPRGGSPLQFPTTMTGGTTTATNLLDRGKATNTSRSEHNATSPSMPAAHALPPATSISATPHGSTQQQQQHQQKALRRSSMSMLKNMTNTELAGIVSGTLPNPVVDAPPLPTCSPVSSATMTGGPPTSSTSTSSQSSNVSANRTLHGSSESSGNNKGASTPTNTPTNAAAGGSIPAYQHSLHTLLRRQLSSKRKSNRRSLPNTAIETPPAATTPPTTTTTTASSSTTRSGSLIATASEADKDVVEIDLDSSSNSDTQSIADRSDAEHHHFMEGIQTPVYPALLLNASTTTQDETAGDLTSHPLHHPLVPSGNTSAPELTRWEQDVNSDYFVYDHVSKPADTSSLYSVRRRSDDSYAKNLFMSRSAKLRRWCSLRLGSGQYDNEYDRDEEDASTRIFRRQESNQPMPTIMVTSSGEETKDQESNKQNVVNQVPWVDWLDEYKVIKSAEMERRRSICSISSTSSSHPSSSGHHPTHTPAASSSTKRKQPPSSVNRRLSMWWDTVKSNAEWYASPSRFLTHLRRHSDKPMMMTQQHDDHKSTMFDPLLVNQHEHHHHDQYQQQEVSSPTSSSIQKPKLRRCQTSPDEVDIIRTAAAVAEATNAMDSDMDISSSVAGGSVHSRRTSQQMYQNNNNSNYTDSNTSTPPRRLSSSQHATPGGMIPSTTTSTSSTTHVGYRFHNPIDHRLGLFGRLGRIFGTGNDVDDKSSSIRVQNTIRSRLQYAKDACDSEMRCIIDGLNEYVERGLQYVEDMDEMLERGVQPLSSSSSSNGGDSGDENGDVSDHSDMEENTPAYQTTRLQHQHSLRKRNITTDLQDIEEQEEDQQQQHHHQQESFNYDMEEGGAGYYCQNNNSSPGEATTPSSAMGTTTTPPSHMNNMITLITEDSYQATPFILTLQDLIALAQSVMDTPLDVFLDYKGVCAELVSNIQAIGVQWDDHPEWPCREWYVRLLLGVAALNRVLDWWEAERGFWAWSMAPTAAAGTSVSSMSIQQLQQQQQQQPLSASATPTAGTSDTEGGTTTDLESISGMSTKEGDMSSSEAIPGYELTRQRLPTASSDGTARGSDIVGSAVPSRLLTSATSSGIQSSDDLGSISTQEDRQQDQVDLQEAADRGQNSTIIMELSLGTTAIQYVSPVWLDYIRSEDAQSIMGTTISRFLSSEDQRVFVEATEELLMDDSRTVEVRFHMLIDHDEEYDATTEMEGKGMLMYNRVTGEPSHTMWVIKPVSSRRWSIVQHSPSTSTRLINDEKQPHEREHMEGEDDETISKGMIRNRSMSEPTLDSPGLAATSVHFPEGSDHQQEKQAEEQPSIQEDVVKEEDQEISKEMLMALPPVLCHVCERWVIAGFFEQHSELCIEIHRTEMEVNISNDNLRDVRHHIVELSDNTKAEIAQLMENEDTHVSATSNISTGAGIPIQEEDDEDDKDSIYGAEALPVEQNMPSAIELKKADLEIYKDLLEIVDVALSISMPGRGGDEEGGSPEEEEENNNDEDDEGNSNEDTKSGRARSLQSPRSKSKMVQVIYWRPPTADDVETTSLIREVDVMIRKKVNAVNRMRDHLEYNERARTDFQKTMEQEVGWTEFVPDQPKSKSSVSSSKTNSTEKQKDEPQQQKKGLLSRLKRGVGRLSRKHRRNSRKSTPISPPQPKAPILEVEMIDTPMASPGLRPQKSGKDLSSTGKSPLEPLQAFIPPRPTPPSIKDFDIIKPISKGAFGSVFLAKKRSTGDYYAIKFLKKSDMIAKNQVTNVKAERMILMTQTDSPFVTKLYYTFQSKDYLYLVLEYLNGGDCSALVKVLGNLPEDWARNYLAEVTLGLAYLHSKNVIHRDVKPDNLLIDQNGHLKLTDFGLSRIGFLNRRVRDELSTTSPFDENAPGHHHALPSSPAPSPEEAPSSTPANDMLATPSNSAYRHSYFSLLFDEGRRRSSRSSSVSAGTDNKQQPQHHLQQPGETSGSSASGASPARTTDTNSSNHTPMIGTPGYMQCDRSDTPRKAVGTPDYLAPESILGTSQDSMVDWWALGVICYEFLYGIPPFHADTPDRVFENILSRRIDWHEDLVDISPEARDFMERLMTLDPEKRLGANGSDEVKYHPFFKSINWDTLLTESPAFVPQPADMEDTDYFDLRGATMLKQDEQAGRTSDDIVSKILQLPESDKQQVAKANAIIQEQNPEHLQENSSSSREPLPKGLHLSAVSLTDNNNNNQHEEEFGTFVYKNLPVLEKANEDAIRKIRHDSIIASDMHKSSPPPGLVSPSQPRMPPVPPRRKSSSNALTPGNSAGAMTEEQDVNPLLPPPMVASQSATTKTVRRSMDVTAQGQPQRLTEKSRTRSASSPGDRSIAAATHPLEEFNNGSNNTPSLPPPPTQTSQQQQQQQQQAVQQNNKPLDCLIVDDNPISCKILETILQTLQCRSVIVRNGAQAIRNAMGDVRYDIIFMDIRMPIIDGEAAARMIKSTNNLNRTTPIIAVTAYERTVQLAGAFDDILSKPVTKNIIYQRLEQFCGTRETTHRPPLFAHHSSNSSLSSRFKA</sequence>
<feature type="domain" description="Protein kinase" evidence="13">
    <location>
        <begin position="2116"/>
        <end position="2505"/>
    </location>
</feature>
<evidence type="ECO:0000256" key="3">
    <source>
        <dbReference type="ARBA" id="ARBA00022553"/>
    </source>
</evidence>
<evidence type="ECO:0000256" key="11">
    <source>
        <dbReference type="SAM" id="Coils"/>
    </source>
</evidence>
<feature type="compositionally biased region" description="Polar residues" evidence="12">
    <location>
        <begin position="1267"/>
        <end position="1276"/>
    </location>
</feature>
<keyword evidence="17" id="KW-1185">Reference proteome</keyword>
<dbReference type="InterPro" id="IPR001789">
    <property type="entry name" value="Sig_transdc_resp-reg_receiver"/>
</dbReference>
<feature type="compositionally biased region" description="Polar residues" evidence="12">
    <location>
        <begin position="116"/>
        <end position="127"/>
    </location>
</feature>
<feature type="compositionally biased region" description="Low complexity" evidence="12">
    <location>
        <begin position="2774"/>
        <end position="2788"/>
    </location>
</feature>
<feature type="compositionally biased region" description="Polar residues" evidence="12">
    <location>
        <begin position="2345"/>
        <end position="2363"/>
    </location>
</feature>
<feature type="domain" description="Response regulatory" evidence="14">
    <location>
        <begin position="2795"/>
        <end position="2909"/>
    </location>
</feature>
<evidence type="ECO:0000256" key="6">
    <source>
        <dbReference type="ARBA" id="ARBA00022777"/>
    </source>
</evidence>
<evidence type="ECO:0000256" key="12">
    <source>
        <dbReference type="SAM" id="MobiDB-lite"/>
    </source>
</evidence>
<feature type="region of interest" description="Disordered" evidence="12">
    <location>
        <begin position="1821"/>
        <end position="1840"/>
    </location>
</feature>
<keyword evidence="6" id="KW-0418">Kinase</keyword>
<dbReference type="InterPro" id="IPR050236">
    <property type="entry name" value="Ser_Thr_kinase_AGC"/>
</dbReference>
<feature type="compositionally biased region" description="Low complexity" evidence="12">
    <location>
        <begin position="1410"/>
        <end position="1419"/>
    </location>
</feature>
<dbReference type="PROSITE" id="PS51285">
    <property type="entry name" value="AGC_KINASE_CTER"/>
    <property type="match status" value="1"/>
</dbReference>
<dbReference type="FunFam" id="1.10.510.10:FF:000340">
    <property type="entry name" value="Serine threonine protein kinase"/>
    <property type="match status" value="1"/>
</dbReference>